<dbReference type="PANTHER" id="PTHR43090:SF2">
    <property type="entry name" value="1-(5-PHOSPHORIBOSYL)-5-[(5-PHOSPHORIBOSYLAMINO)METHYLIDENEAMINO] IMIDAZOLE-4-CARBOXAMIDE ISOMERASE"/>
    <property type="match status" value="1"/>
</dbReference>
<comment type="caution">
    <text evidence="15">The sequence shown here is derived from an EMBL/GenBank/DDBJ whole genome shotgun (WGS) entry which is preliminary data.</text>
</comment>
<dbReference type="GO" id="GO:0005737">
    <property type="term" value="C:cytoplasm"/>
    <property type="evidence" value="ECO:0007669"/>
    <property type="project" value="UniProtKB-SubCell"/>
</dbReference>
<dbReference type="NCBIfam" id="NF010112">
    <property type="entry name" value="PRK13585.1"/>
    <property type="match status" value="1"/>
</dbReference>
<dbReference type="Pfam" id="PF00977">
    <property type="entry name" value="His_biosynth"/>
    <property type="match status" value="1"/>
</dbReference>
<evidence type="ECO:0000256" key="14">
    <source>
        <dbReference type="RuleBase" id="RU003658"/>
    </source>
</evidence>
<dbReference type="InterPro" id="IPR023016">
    <property type="entry name" value="HisA/PriA"/>
</dbReference>
<dbReference type="RefSeq" id="WP_177719203.1">
    <property type="nucleotide sequence ID" value="NZ_JACRSQ010000001.1"/>
</dbReference>
<evidence type="ECO:0000256" key="10">
    <source>
        <dbReference type="ARBA" id="ARBA00023235"/>
    </source>
</evidence>
<dbReference type="PANTHER" id="PTHR43090">
    <property type="entry name" value="1-(5-PHOSPHORIBOSYL)-5-[(5-PHOSPHORIBOSYLAMINO)METHYLIDENEAMINO] IMIDAZOLE-4-CARBOXAMIDE ISOMERASE"/>
    <property type="match status" value="1"/>
</dbReference>
<evidence type="ECO:0000256" key="5">
    <source>
        <dbReference type="ARBA" id="ARBA00012550"/>
    </source>
</evidence>
<dbReference type="InterPro" id="IPR006063">
    <property type="entry name" value="HisA_bact_arch"/>
</dbReference>
<dbReference type="SUPFAM" id="SSF51366">
    <property type="entry name" value="Ribulose-phoshate binding barrel"/>
    <property type="match status" value="1"/>
</dbReference>
<keyword evidence="10 12" id="KW-0413">Isomerase</keyword>
<organism evidence="15 16">
    <name type="scientific">Bianquea renquensis</name>
    <dbReference type="NCBI Taxonomy" id="2763661"/>
    <lineage>
        <taxon>Bacteria</taxon>
        <taxon>Bacillati</taxon>
        <taxon>Bacillota</taxon>
        <taxon>Clostridia</taxon>
        <taxon>Eubacteriales</taxon>
        <taxon>Bianqueaceae</taxon>
        <taxon>Bianquea</taxon>
    </lineage>
</organism>
<dbReference type="Proteomes" id="UP000657006">
    <property type="component" value="Unassembled WGS sequence"/>
</dbReference>
<keyword evidence="7 12" id="KW-0963">Cytoplasm</keyword>
<evidence type="ECO:0000256" key="8">
    <source>
        <dbReference type="ARBA" id="ARBA00022605"/>
    </source>
</evidence>
<comment type="subcellular location">
    <subcellularLocation>
        <location evidence="2 12 14">Cytoplasm</location>
    </subcellularLocation>
</comment>
<dbReference type="InterPro" id="IPR044524">
    <property type="entry name" value="Isoase_HisA-like"/>
</dbReference>
<dbReference type="EMBL" id="JACRSQ010000001">
    <property type="protein sequence ID" value="MBC8542055.1"/>
    <property type="molecule type" value="Genomic_DNA"/>
</dbReference>
<comment type="catalytic activity">
    <reaction evidence="1 12 14">
        <text>1-(5-phospho-beta-D-ribosyl)-5-[(5-phospho-beta-D-ribosylamino)methylideneamino]imidazole-4-carboxamide = 5-[(5-phospho-1-deoxy-D-ribulos-1-ylimino)methylamino]-1-(5-phospho-beta-D-ribosyl)imidazole-4-carboxamide</text>
        <dbReference type="Rhea" id="RHEA:15469"/>
        <dbReference type="ChEBI" id="CHEBI:58435"/>
        <dbReference type="ChEBI" id="CHEBI:58525"/>
        <dbReference type="EC" id="5.3.1.16"/>
    </reaction>
</comment>
<keyword evidence="8 12" id="KW-0028">Amino-acid biosynthesis</keyword>
<dbReference type="HAMAP" id="MF_01014">
    <property type="entry name" value="HisA"/>
    <property type="match status" value="1"/>
</dbReference>
<keyword evidence="16" id="KW-1185">Reference proteome</keyword>
<dbReference type="GO" id="GO:0000105">
    <property type="term" value="P:L-histidine biosynthetic process"/>
    <property type="evidence" value="ECO:0007669"/>
    <property type="project" value="UniProtKB-UniRule"/>
</dbReference>
<evidence type="ECO:0000256" key="9">
    <source>
        <dbReference type="ARBA" id="ARBA00023102"/>
    </source>
</evidence>
<evidence type="ECO:0000256" key="1">
    <source>
        <dbReference type="ARBA" id="ARBA00000901"/>
    </source>
</evidence>
<dbReference type="FunFam" id="3.20.20.70:FF:000009">
    <property type="entry name" value="1-(5-phosphoribosyl)-5-[(5-phosphoribosylamino)methylideneamino] imidazole-4-carboxamide isomerase"/>
    <property type="match status" value="1"/>
</dbReference>
<protein>
    <recommendedName>
        <fullName evidence="6 12">1-(5-phosphoribosyl)-5-[(5-phosphoribosylamino)methylideneamino] imidazole-4-carboxamide isomerase</fullName>
        <ecNumber evidence="5 12">5.3.1.16</ecNumber>
    </recommendedName>
    <alternativeName>
        <fullName evidence="11 12">Phosphoribosylformimino-5-aminoimidazole carboxamide ribotide isomerase</fullName>
    </alternativeName>
</protein>
<feature type="active site" description="Proton acceptor" evidence="12">
    <location>
        <position position="8"/>
    </location>
</feature>
<dbReference type="InterPro" id="IPR013785">
    <property type="entry name" value="Aldolase_TIM"/>
</dbReference>
<evidence type="ECO:0000256" key="12">
    <source>
        <dbReference type="HAMAP-Rule" id="MF_01014"/>
    </source>
</evidence>
<dbReference type="InterPro" id="IPR006062">
    <property type="entry name" value="His_biosynth"/>
</dbReference>
<evidence type="ECO:0000256" key="13">
    <source>
        <dbReference type="RuleBase" id="RU003657"/>
    </source>
</evidence>
<reference evidence="15" key="1">
    <citation type="submission" date="2020-08" db="EMBL/GenBank/DDBJ databases">
        <title>Genome public.</title>
        <authorList>
            <person name="Liu C."/>
            <person name="Sun Q."/>
        </authorList>
    </citation>
    <scope>NUCLEOTIDE SEQUENCE</scope>
    <source>
        <strain evidence="15">NSJ-32</strain>
    </source>
</reference>
<dbReference type="InterPro" id="IPR011060">
    <property type="entry name" value="RibuloseP-bd_barrel"/>
</dbReference>
<accession>A0A926DRN1</accession>
<dbReference type="Gene3D" id="3.20.20.70">
    <property type="entry name" value="Aldolase class I"/>
    <property type="match status" value="1"/>
</dbReference>
<dbReference type="NCBIfam" id="TIGR00007">
    <property type="entry name" value="1-(5-phosphoribosyl)-5-[(5-phosphoribosylamino)methylideneamino]imidazole-4-carboxamide isomerase"/>
    <property type="match status" value="1"/>
</dbReference>
<dbReference type="GO" id="GO:0003949">
    <property type="term" value="F:1-(5-phosphoribosyl)-5-[(5-phosphoribosylamino)methylideneamino]imidazole-4-carboxamide isomerase activity"/>
    <property type="evidence" value="ECO:0007669"/>
    <property type="project" value="UniProtKB-UniRule"/>
</dbReference>
<evidence type="ECO:0000256" key="11">
    <source>
        <dbReference type="ARBA" id="ARBA00030547"/>
    </source>
</evidence>
<dbReference type="EC" id="5.3.1.16" evidence="5 12"/>
<proteinExistence type="inferred from homology"/>
<evidence type="ECO:0000256" key="7">
    <source>
        <dbReference type="ARBA" id="ARBA00022490"/>
    </source>
</evidence>
<evidence type="ECO:0000256" key="2">
    <source>
        <dbReference type="ARBA" id="ARBA00004496"/>
    </source>
</evidence>
<dbReference type="CDD" id="cd04732">
    <property type="entry name" value="HisA"/>
    <property type="match status" value="1"/>
</dbReference>
<comment type="pathway">
    <text evidence="3 12 14">Amino-acid biosynthesis; L-histidine biosynthesis; L-histidine from 5-phospho-alpha-D-ribose 1-diphosphate: step 4/9.</text>
</comment>
<evidence type="ECO:0000313" key="15">
    <source>
        <dbReference type="EMBL" id="MBC8542055.1"/>
    </source>
</evidence>
<name>A0A926DRN1_9FIRM</name>
<dbReference type="GO" id="GO:0000162">
    <property type="term" value="P:L-tryptophan biosynthetic process"/>
    <property type="evidence" value="ECO:0007669"/>
    <property type="project" value="TreeGrafter"/>
</dbReference>
<evidence type="ECO:0000256" key="4">
    <source>
        <dbReference type="ARBA" id="ARBA00009667"/>
    </source>
</evidence>
<evidence type="ECO:0000256" key="6">
    <source>
        <dbReference type="ARBA" id="ARBA00018464"/>
    </source>
</evidence>
<keyword evidence="9 12" id="KW-0368">Histidine biosynthesis</keyword>
<feature type="active site" description="Proton donor" evidence="12">
    <location>
        <position position="130"/>
    </location>
</feature>
<comment type="similarity">
    <text evidence="4 12 13">Belongs to the HisA/HisF family.</text>
</comment>
<evidence type="ECO:0000256" key="3">
    <source>
        <dbReference type="ARBA" id="ARBA00005133"/>
    </source>
</evidence>
<evidence type="ECO:0000313" key="16">
    <source>
        <dbReference type="Proteomes" id="UP000657006"/>
    </source>
</evidence>
<sequence>MILYPAIDMKDGQCVRLQQGRFDKVTVYESDPAKMARKWESLGASWVHVVDLDGALKGKGVNTEALRAVTQAVSIPVQTGGGIRSLDHIEEKLAAGVRRVIIGTAAVKDPAFLKAALAEYGPERIVVGIDAKDGMVALEGWEEVSGTRSADLGRAMKDLGVTTVVYTDISRDGMLCGPNVQATSALMRETGLTVIASGGVSSMDDLASLYEAGIPGVITGKALYEGRIQLEKAILRFEKGESA</sequence>
<dbReference type="AlphaFoldDB" id="A0A926DRN1"/>
<gene>
    <name evidence="12 15" type="primary">hisA</name>
    <name evidence="15" type="ORF">H8730_00625</name>
</gene>